<feature type="non-terminal residue" evidence="1">
    <location>
        <position position="1"/>
    </location>
</feature>
<comment type="caution">
    <text evidence="1">The sequence shown here is derived from an EMBL/GenBank/DDBJ whole genome shotgun (WGS) entry which is preliminary data.</text>
</comment>
<dbReference type="Proteomes" id="UP000236291">
    <property type="component" value="Unassembled WGS sequence"/>
</dbReference>
<protein>
    <submittedName>
        <fullName evidence="1">Uncharacterized protein</fullName>
    </submittedName>
</protein>
<reference evidence="1 2" key="2">
    <citation type="journal article" date="2017" name="Front. Plant Sci.">
        <title>Gene Classification and Mining of Molecular Markers Useful in Red Clover (Trifolium pratense) Breeding.</title>
        <authorList>
            <person name="Istvanek J."/>
            <person name="Dluhosova J."/>
            <person name="Dluhos P."/>
            <person name="Patkova L."/>
            <person name="Nedelnik J."/>
            <person name="Repkova J."/>
        </authorList>
    </citation>
    <scope>NUCLEOTIDE SEQUENCE [LARGE SCALE GENOMIC DNA]</scope>
    <source>
        <strain evidence="2">cv. Tatra</strain>
        <tissue evidence="1">Young leaves</tissue>
    </source>
</reference>
<reference evidence="1 2" key="1">
    <citation type="journal article" date="2014" name="Am. J. Bot.">
        <title>Genome assembly and annotation for red clover (Trifolium pratense; Fabaceae).</title>
        <authorList>
            <person name="Istvanek J."/>
            <person name="Jaros M."/>
            <person name="Krenek A."/>
            <person name="Repkova J."/>
        </authorList>
    </citation>
    <scope>NUCLEOTIDE SEQUENCE [LARGE SCALE GENOMIC DNA]</scope>
    <source>
        <strain evidence="2">cv. Tatra</strain>
        <tissue evidence="1">Young leaves</tissue>
    </source>
</reference>
<dbReference type="AlphaFoldDB" id="A0A2K3KU95"/>
<sequence>SCLTRSSSEEVAGGATVAAACD</sequence>
<name>A0A2K3KU95_TRIPR</name>
<accession>A0A2K3KU95</accession>
<organism evidence="1 2">
    <name type="scientific">Trifolium pratense</name>
    <name type="common">Red clover</name>
    <dbReference type="NCBI Taxonomy" id="57577"/>
    <lineage>
        <taxon>Eukaryota</taxon>
        <taxon>Viridiplantae</taxon>
        <taxon>Streptophyta</taxon>
        <taxon>Embryophyta</taxon>
        <taxon>Tracheophyta</taxon>
        <taxon>Spermatophyta</taxon>
        <taxon>Magnoliopsida</taxon>
        <taxon>eudicotyledons</taxon>
        <taxon>Gunneridae</taxon>
        <taxon>Pentapetalae</taxon>
        <taxon>rosids</taxon>
        <taxon>fabids</taxon>
        <taxon>Fabales</taxon>
        <taxon>Fabaceae</taxon>
        <taxon>Papilionoideae</taxon>
        <taxon>50 kb inversion clade</taxon>
        <taxon>NPAAA clade</taxon>
        <taxon>Hologalegina</taxon>
        <taxon>IRL clade</taxon>
        <taxon>Trifolieae</taxon>
        <taxon>Trifolium</taxon>
    </lineage>
</organism>
<evidence type="ECO:0000313" key="1">
    <source>
        <dbReference type="EMBL" id="PNX69857.1"/>
    </source>
</evidence>
<proteinExistence type="predicted"/>
<gene>
    <name evidence="1" type="ORF">L195_g064624</name>
</gene>
<evidence type="ECO:0000313" key="2">
    <source>
        <dbReference type="Proteomes" id="UP000236291"/>
    </source>
</evidence>
<dbReference type="EMBL" id="ASHM01259085">
    <property type="protein sequence ID" value="PNX69857.1"/>
    <property type="molecule type" value="Genomic_DNA"/>
</dbReference>